<dbReference type="EMBL" id="JBHULK010000010">
    <property type="protein sequence ID" value="MFD2536562.1"/>
    <property type="molecule type" value="Genomic_DNA"/>
</dbReference>
<keyword evidence="2" id="KW-1185">Reference proteome</keyword>
<sequence length="261" mass="30936">MNIKELLEKADELYNESILINEKNDSSELEEKLNLAIKYYEKSTYLAPFAAMLYYKIALAFKLNKNQFKYFLNVCISKNMGYKNAIELYNRNEFQKENSHFLKEKFVFVIEFVHSKNEIEEISYSMLNKKLYLLDSIDTKVNRVSLNKNNILMNDNAFNYESLFWFLFLRLTISSKIVTSDIALFQKVIDNFKNTELLNLFNIKEKYSIINLVNSHSNQNFTNITQAYNNLFPNNVSPEKGSNYKMHLTVESFREIEKNRL</sequence>
<evidence type="ECO:0000313" key="2">
    <source>
        <dbReference type="Proteomes" id="UP001597441"/>
    </source>
</evidence>
<accession>A0ABW5JYI9</accession>
<name>A0ABW5JYI9_9FLAO</name>
<proteinExistence type="predicted"/>
<evidence type="ECO:0000313" key="1">
    <source>
        <dbReference type="EMBL" id="MFD2536562.1"/>
    </source>
</evidence>
<comment type="caution">
    <text evidence="1">The sequence shown here is derived from an EMBL/GenBank/DDBJ whole genome shotgun (WGS) entry which is preliminary data.</text>
</comment>
<dbReference type="RefSeq" id="WP_388021127.1">
    <property type="nucleotide sequence ID" value="NZ_JBHUDT010000004.1"/>
</dbReference>
<dbReference type="Proteomes" id="UP001597441">
    <property type="component" value="Unassembled WGS sequence"/>
</dbReference>
<protein>
    <submittedName>
        <fullName evidence="1">Uncharacterized protein</fullName>
    </submittedName>
</protein>
<reference evidence="2" key="1">
    <citation type="journal article" date="2019" name="Int. J. Syst. Evol. Microbiol.">
        <title>The Global Catalogue of Microorganisms (GCM) 10K type strain sequencing project: providing services to taxonomists for standard genome sequencing and annotation.</title>
        <authorList>
            <consortium name="The Broad Institute Genomics Platform"/>
            <consortium name="The Broad Institute Genome Sequencing Center for Infectious Disease"/>
            <person name="Wu L."/>
            <person name="Ma J."/>
        </authorList>
    </citation>
    <scope>NUCLEOTIDE SEQUENCE [LARGE SCALE GENOMIC DNA]</scope>
    <source>
        <strain evidence="2">KCTC 42903</strain>
    </source>
</reference>
<organism evidence="1 2">
    <name type="scientific">Gelatiniphilus marinus</name>
    <dbReference type="NCBI Taxonomy" id="1759464"/>
    <lineage>
        <taxon>Bacteria</taxon>
        <taxon>Pseudomonadati</taxon>
        <taxon>Bacteroidota</taxon>
        <taxon>Flavobacteriia</taxon>
        <taxon>Flavobacteriales</taxon>
        <taxon>Flavobacteriaceae</taxon>
        <taxon>Gelatiniphilus</taxon>
    </lineage>
</organism>
<gene>
    <name evidence="1" type="ORF">ACFSQS_15735</name>
</gene>